<dbReference type="PANTHER" id="PTHR38794">
    <property type="entry name" value="INTEGRAL MEMBRANE PROTEIN"/>
    <property type="match status" value="1"/>
</dbReference>
<name>A0AAI8VRF1_9PEZI</name>
<feature type="region of interest" description="Disordered" evidence="1">
    <location>
        <begin position="323"/>
        <end position="344"/>
    </location>
</feature>
<dbReference type="PANTHER" id="PTHR38794:SF1">
    <property type="entry name" value="INTEGRAL MEMBRANE PROTEIN"/>
    <property type="match status" value="1"/>
</dbReference>
<dbReference type="EMBL" id="CAUWAG010000012">
    <property type="protein sequence ID" value="CAJ2509238.1"/>
    <property type="molecule type" value="Genomic_DNA"/>
</dbReference>
<keyword evidence="5" id="KW-1185">Reference proteome</keyword>
<organism evidence="4 5">
    <name type="scientific">Anthostomella pinea</name>
    <dbReference type="NCBI Taxonomy" id="933095"/>
    <lineage>
        <taxon>Eukaryota</taxon>
        <taxon>Fungi</taxon>
        <taxon>Dikarya</taxon>
        <taxon>Ascomycota</taxon>
        <taxon>Pezizomycotina</taxon>
        <taxon>Sordariomycetes</taxon>
        <taxon>Xylariomycetidae</taxon>
        <taxon>Xylariales</taxon>
        <taxon>Xylariaceae</taxon>
        <taxon>Anthostomella</taxon>
    </lineage>
</organism>
<feature type="transmembrane region" description="Helical" evidence="2">
    <location>
        <begin position="133"/>
        <end position="154"/>
    </location>
</feature>
<proteinExistence type="predicted"/>
<protein>
    <submittedName>
        <fullName evidence="4">Uu.00g142640.m01.CDS01</fullName>
    </submittedName>
</protein>
<evidence type="ECO:0000259" key="3">
    <source>
        <dbReference type="Pfam" id="PF20684"/>
    </source>
</evidence>
<evidence type="ECO:0000313" key="5">
    <source>
        <dbReference type="Proteomes" id="UP001295740"/>
    </source>
</evidence>
<dbReference type="Proteomes" id="UP001295740">
    <property type="component" value="Unassembled WGS sequence"/>
</dbReference>
<gene>
    <name evidence="4" type="ORF">KHLLAP_LOCUS9706</name>
</gene>
<evidence type="ECO:0000256" key="2">
    <source>
        <dbReference type="SAM" id="Phobius"/>
    </source>
</evidence>
<keyword evidence="2" id="KW-1133">Transmembrane helix</keyword>
<keyword evidence="2" id="KW-0812">Transmembrane</keyword>
<dbReference type="AlphaFoldDB" id="A0AAI8VRF1"/>
<reference evidence="4" key="1">
    <citation type="submission" date="2023-10" db="EMBL/GenBank/DDBJ databases">
        <authorList>
            <person name="Hackl T."/>
        </authorList>
    </citation>
    <scope>NUCLEOTIDE SEQUENCE</scope>
</reference>
<dbReference type="Pfam" id="PF20684">
    <property type="entry name" value="Fung_rhodopsin"/>
    <property type="match status" value="1"/>
</dbReference>
<accession>A0AAI8VRF1</accession>
<feature type="transmembrane region" description="Helical" evidence="2">
    <location>
        <begin position="59"/>
        <end position="78"/>
    </location>
</feature>
<keyword evidence="2" id="KW-0472">Membrane</keyword>
<evidence type="ECO:0000256" key="1">
    <source>
        <dbReference type="SAM" id="MobiDB-lite"/>
    </source>
</evidence>
<evidence type="ECO:0000313" key="4">
    <source>
        <dbReference type="EMBL" id="CAJ2509238.1"/>
    </source>
</evidence>
<feature type="transmembrane region" description="Helical" evidence="2">
    <location>
        <begin position="210"/>
        <end position="231"/>
    </location>
</feature>
<feature type="transmembrane region" description="Helical" evidence="2">
    <location>
        <begin position="174"/>
        <end position="198"/>
    </location>
</feature>
<comment type="caution">
    <text evidence="4">The sequence shown here is derived from an EMBL/GenBank/DDBJ whole genome shotgun (WGS) entry which is preliminary data.</text>
</comment>
<feature type="transmembrane region" description="Helical" evidence="2">
    <location>
        <begin position="98"/>
        <end position="121"/>
    </location>
</feature>
<dbReference type="InterPro" id="IPR049326">
    <property type="entry name" value="Rhodopsin_dom_fungi"/>
</dbReference>
<feature type="transmembrane region" description="Helical" evidence="2">
    <location>
        <begin position="20"/>
        <end position="39"/>
    </location>
</feature>
<feature type="domain" description="Rhodopsin" evidence="3">
    <location>
        <begin position="46"/>
        <end position="273"/>
    </location>
</feature>
<sequence length="361" mass="39597">MGSYPHLIQGRLAYITPDSQATGVSIATWFLATTFLIMYLSGQTVKYLMLQRFRLDDYFMLLATIFSFGLSVSYSIAASNGLGNRTVSSEQMSTIQKAYYAADVLYVPSVCLVKISLLVFIRQIAIETRLSRFVLSLVGFTAVGGVAATLAAAFQCQTPTTWEIFTPKCFNQSGFWVGFGVIDMLTDVSIVVASVVLVWNVQLAFSRKAVVVACFAPQILVIITAACRLAYLVPVTSYDNPAFRSWIAVVCTEVQVCLSVSTACIPGVKPLFEAIEAGVWQSDELRRRGLSLDNLHSRGYLKNTGSWMELSDAVSNSRTNMAPSAASRNIDSREGVDQASIQSSSQVDRDYVRRASIQEHV</sequence>